<reference evidence="1" key="1">
    <citation type="submission" date="2023-07" db="EMBL/GenBank/DDBJ databases">
        <title>Black Yeasts Isolated from many extreme environments.</title>
        <authorList>
            <person name="Coleine C."/>
            <person name="Stajich J.E."/>
            <person name="Selbmann L."/>
        </authorList>
    </citation>
    <scope>NUCLEOTIDE SEQUENCE</scope>
    <source>
        <strain evidence="1">CCFEE 5714</strain>
    </source>
</reference>
<protein>
    <submittedName>
        <fullName evidence="1">Uncharacterized protein</fullName>
    </submittedName>
</protein>
<keyword evidence="2" id="KW-1185">Reference proteome</keyword>
<evidence type="ECO:0000313" key="1">
    <source>
        <dbReference type="EMBL" id="KAK3718042.1"/>
    </source>
</evidence>
<proteinExistence type="predicted"/>
<name>A0ACC3NJN4_9PEZI</name>
<accession>A0ACC3NJN4</accession>
<dbReference type="Proteomes" id="UP001281147">
    <property type="component" value="Unassembled WGS sequence"/>
</dbReference>
<gene>
    <name evidence="1" type="ORF">LTR37_005468</name>
</gene>
<organism evidence="1 2">
    <name type="scientific">Vermiconidia calcicola</name>
    <dbReference type="NCBI Taxonomy" id="1690605"/>
    <lineage>
        <taxon>Eukaryota</taxon>
        <taxon>Fungi</taxon>
        <taxon>Dikarya</taxon>
        <taxon>Ascomycota</taxon>
        <taxon>Pezizomycotina</taxon>
        <taxon>Dothideomycetes</taxon>
        <taxon>Dothideomycetidae</taxon>
        <taxon>Mycosphaerellales</taxon>
        <taxon>Extremaceae</taxon>
        <taxon>Vermiconidia</taxon>
    </lineage>
</organism>
<dbReference type="EMBL" id="JAUTXU010000034">
    <property type="protein sequence ID" value="KAK3718042.1"/>
    <property type="molecule type" value="Genomic_DNA"/>
</dbReference>
<sequence length="159" mass="17131">MYAGLMHNGKVVFLDKLSEYDHETNQTVPLAYQTNAFCFGGSFLANGTFISFLGNAPISAQDPTISDGFRGIRYLTRSADSALDGEAWHEPGTQLDSARRYASRQTMPNGTLFVTSGSLNGLDQNVASNNNPTYAILSPEGITKGTSVVSLLLVKAQPY</sequence>
<evidence type="ECO:0000313" key="2">
    <source>
        <dbReference type="Proteomes" id="UP001281147"/>
    </source>
</evidence>
<comment type="caution">
    <text evidence="1">The sequence shown here is derived from an EMBL/GenBank/DDBJ whole genome shotgun (WGS) entry which is preliminary data.</text>
</comment>